<dbReference type="PANTHER" id="PTHR19229">
    <property type="entry name" value="ATP-BINDING CASSETTE TRANSPORTER SUBFAMILY A ABCA"/>
    <property type="match status" value="1"/>
</dbReference>
<dbReference type="InterPro" id="IPR017871">
    <property type="entry name" value="ABC_transporter-like_CS"/>
</dbReference>
<dbReference type="InterPro" id="IPR026082">
    <property type="entry name" value="ABCA"/>
</dbReference>
<name>A0A9D4PIK0_RHISA</name>
<comment type="subcellular location">
    <subcellularLocation>
        <location evidence="1">Membrane</location>
        <topology evidence="1">Multi-pass membrane protein</topology>
    </subcellularLocation>
</comment>
<accession>A0A9D4PIK0</accession>
<feature type="transmembrane region" description="Helical" evidence="5">
    <location>
        <begin position="112"/>
        <end position="136"/>
    </location>
</feature>
<dbReference type="Pfam" id="PF00005">
    <property type="entry name" value="ABC_tran"/>
    <property type="match status" value="2"/>
</dbReference>
<feature type="transmembrane region" description="Helical" evidence="5">
    <location>
        <begin position="687"/>
        <end position="709"/>
    </location>
</feature>
<keyword evidence="8" id="KW-1185">Reference proteome</keyword>
<dbReference type="InterPro" id="IPR027417">
    <property type="entry name" value="P-loop_NTPase"/>
</dbReference>
<feature type="transmembrane region" description="Helical" evidence="5">
    <location>
        <begin position="721"/>
        <end position="745"/>
    </location>
</feature>
<dbReference type="Pfam" id="PF12698">
    <property type="entry name" value="ABC2_membrane_3"/>
    <property type="match status" value="1"/>
</dbReference>
<evidence type="ECO:0000313" key="8">
    <source>
        <dbReference type="Proteomes" id="UP000821837"/>
    </source>
</evidence>
<feature type="transmembrane region" description="Helical" evidence="5">
    <location>
        <begin position="655"/>
        <end position="681"/>
    </location>
</feature>
<dbReference type="GO" id="GO:0140359">
    <property type="term" value="F:ABC-type transporter activity"/>
    <property type="evidence" value="ECO:0007669"/>
    <property type="project" value="InterPro"/>
</dbReference>
<feature type="transmembrane region" description="Helical" evidence="5">
    <location>
        <begin position="611"/>
        <end position="634"/>
    </location>
</feature>
<dbReference type="GO" id="GO:0005319">
    <property type="term" value="F:lipid transporter activity"/>
    <property type="evidence" value="ECO:0007669"/>
    <property type="project" value="TreeGrafter"/>
</dbReference>
<feature type="transmembrane region" description="Helical" evidence="5">
    <location>
        <begin position="497"/>
        <end position="516"/>
    </location>
</feature>
<dbReference type="Proteomes" id="UP000821837">
    <property type="component" value="Chromosome 8"/>
</dbReference>
<evidence type="ECO:0000259" key="6">
    <source>
        <dbReference type="PROSITE" id="PS50893"/>
    </source>
</evidence>
<keyword evidence="2 5" id="KW-0812">Transmembrane</keyword>
<sequence length="948" mass="104321">MRRHGISTLMEMVIIAGFFYALTYVQEKPEPLSKDSDEKDASSALTAPSKVTDIVYAPKSDYNEKLMDAVADEIFRLVTSQVMGLVECFIAILMMTLVKYQGSTFAHGLDASLITVSFIMFQIGFSMLPILLTWVFPKAGADDPGRLTRRPSSYWNPEVNASTAGEVKTNKDPARFEELPPDSKVIIDINGLTKSGTATVCGYDVSAQRQKVREKVSFCQQTDIFFDDMTCFENVLYFGSLKGARRSRLYQSATDTLRLVGIGDKAYSMPKELSGGMKRRLSMAMTLVSEPDLLILDEPTAGMDPETRRIVWDVLQKVAKQRTLLLSSHDMEEADAIADQIVIMAAGSVVCTGSTTFLKKACDVMGVVQKTIPHAVVDDDKHEEVCIALGTMENKQFPGMFKTLESSMGRLGISSIGVSVASMKDVYLKINMDWAPGGKGREDPVDGMFRTIPLKAQHIAKDIEAVSRPINKHRTMARSFGALFYKRLLSLVRSWDLYLFFFLGPLAILAMGTWLAPQQSLLKTFEKQKETLDVPIGLSTQFPDSTVVLGEAPATNVSNALRVLIESQGCTVRTTKDVKKELSDIMEDDFAGYIMTYPMAVAFQSSTVQGWLYWVILAALTYTMSFAAYASFPVDERLSGARDVQLMTGISGTEFIFAHFVFDFVCHFIYCVAWCFIHYIFSFYSLGTAALLFSALLSFGPVAIGACYVMAEYSSASGSAVATVFLLFYIGGAIVTAASAFLAIFDTPVYTQELLYAVPPYALLSLLNKIWNNEDKSLQCQELHKEGIKLPQGIGPNCEEGLLEFSTDGVGFEFAFLLAEGLLFLAFMIFKTSGYLSAGDNSPGQEEAADEDVAEERKKVEAAIQKGDYVSNSMLVWRLHKHFGDLHAVRGICMTLQPSECFGLLGVNGAGKTTTFQMLAALISASYGDASTAVAKLSANARRVSWRF</sequence>
<dbReference type="InterPro" id="IPR013525">
    <property type="entry name" value="ABC2_TM"/>
</dbReference>
<dbReference type="InterPro" id="IPR003439">
    <property type="entry name" value="ABC_transporter-like_ATP-bd"/>
</dbReference>
<dbReference type="GO" id="GO:0016887">
    <property type="term" value="F:ATP hydrolysis activity"/>
    <property type="evidence" value="ECO:0007669"/>
    <property type="project" value="InterPro"/>
</dbReference>
<feature type="transmembrane region" description="Helical" evidence="5">
    <location>
        <begin position="82"/>
        <end position="100"/>
    </location>
</feature>
<dbReference type="GO" id="GO:0016020">
    <property type="term" value="C:membrane"/>
    <property type="evidence" value="ECO:0007669"/>
    <property type="project" value="UniProtKB-SubCell"/>
</dbReference>
<feature type="domain" description="ABC transporter" evidence="6">
    <location>
        <begin position="98"/>
        <end position="371"/>
    </location>
</feature>
<dbReference type="PROSITE" id="PS50893">
    <property type="entry name" value="ABC_TRANSPORTER_2"/>
    <property type="match status" value="1"/>
</dbReference>
<evidence type="ECO:0000256" key="1">
    <source>
        <dbReference type="ARBA" id="ARBA00004141"/>
    </source>
</evidence>
<dbReference type="SUPFAM" id="SSF52540">
    <property type="entry name" value="P-loop containing nucleoside triphosphate hydrolases"/>
    <property type="match status" value="2"/>
</dbReference>
<proteinExistence type="predicted"/>
<feature type="transmembrane region" description="Helical" evidence="5">
    <location>
        <begin position="810"/>
        <end position="830"/>
    </location>
</feature>
<reference evidence="7" key="1">
    <citation type="journal article" date="2020" name="Cell">
        <title>Large-Scale Comparative Analyses of Tick Genomes Elucidate Their Genetic Diversity and Vector Capacities.</title>
        <authorList>
            <consortium name="Tick Genome and Microbiome Consortium (TIGMIC)"/>
            <person name="Jia N."/>
            <person name="Wang J."/>
            <person name="Shi W."/>
            <person name="Du L."/>
            <person name="Sun Y."/>
            <person name="Zhan W."/>
            <person name="Jiang J.F."/>
            <person name="Wang Q."/>
            <person name="Zhang B."/>
            <person name="Ji P."/>
            <person name="Bell-Sakyi L."/>
            <person name="Cui X.M."/>
            <person name="Yuan T.T."/>
            <person name="Jiang B.G."/>
            <person name="Yang W.F."/>
            <person name="Lam T.T."/>
            <person name="Chang Q.C."/>
            <person name="Ding S.J."/>
            <person name="Wang X.J."/>
            <person name="Zhu J.G."/>
            <person name="Ruan X.D."/>
            <person name="Zhao L."/>
            <person name="Wei J.T."/>
            <person name="Ye R.Z."/>
            <person name="Que T.C."/>
            <person name="Du C.H."/>
            <person name="Zhou Y.H."/>
            <person name="Cheng J.X."/>
            <person name="Dai P.F."/>
            <person name="Guo W.B."/>
            <person name="Han X.H."/>
            <person name="Huang E.J."/>
            <person name="Li L.F."/>
            <person name="Wei W."/>
            <person name="Gao Y.C."/>
            <person name="Liu J.Z."/>
            <person name="Shao H.Z."/>
            <person name="Wang X."/>
            <person name="Wang C.C."/>
            <person name="Yang T.C."/>
            <person name="Huo Q.B."/>
            <person name="Li W."/>
            <person name="Chen H.Y."/>
            <person name="Chen S.E."/>
            <person name="Zhou L.G."/>
            <person name="Ni X.B."/>
            <person name="Tian J.H."/>
            <person name="Sheng Y."/>
            <person name="Liu T."/>
            <person name="Pan Y.S."/>
            <person name="Xia L.Y."/>
            <person name="Li J."/>
            <person name="Zhao F."/>
            <person name="Cao W.C."/>
        </authorList>
    </citation>
    <scope>NUCLEOTIDE SEQUENCE</scope>
    <source>
        <strain evidence="7">Rsan-2018</strain>
    </source>
</reference>
<dbReference type="AlphaFoldDB" id="A0A9D4PIK0"/>
<dbReference type="GO" id="GO:0005524">
    <property type="term" value="F:ATP binding"/>
    <property type="evidence" value="ECO:0007669"/>
    <property type="project" value="InterPro"/>
</dbReference>
<dbReference type="EMBL" id="JABSTV010001254">
    <property type="protein sequence ID" value="KAH7940085.1"/>
    <property type="molecule type" value="Genomic_DNA"/>
</dbReference>
<evidence type="ECO:0000256" key="3">
    <source>
        <dbReference type="ARBA" id="ARBA00022989"/>
    </source>
</evidence>
<keyword evidence="3 5" id="KW-1133">Transmembrane helix</keyword>
<gene>
    <name evidence="7" type="ORF">HPB52_021080</name>
</gene>
<evidence type="ECO:0000256" key="4">
    <source>
        <dbReference type="ARBA" id="ARBA00023136"/>
    </source>
</evidence>
<keyword evidence="4 5" id="KW-0472">Membrane</keyword>
<organism evidence="7 8">
    <name type="scientific">Rhipicephalus sanguineus</name>
    <name type="common">Brown dog tick</name>
    <name type="synonym">Ixodes sanguineus</name>
    <dbReference type="NCBI Taxonomy" id="34632"/>
    <lineage>
        <taxon>Eukaryota</taxon>
        <taxon>Metazoa</taxon>
        <taxon>Ecdysozoa</taxon>
        <taxon>Arthropoda</taxon>
        <taxon>Chelicerata</taxon>
        <taxon>Arachnida</taxon>
        <taxon>Acari</taxon>
        <taxon>Parasitiformes</taxon>
        <taxon>Ixodida</taxon>
        <taxon>Ixodoidea</taxon>
        <taxon>Ixodidae</taxon>
        <taxon>Rhipicephalinae</taxon>
        <taxon>Rhipicephalus</taxon>
        <taxon>Rhipicephalus</taxon>
    </lineage>
</organism>
<dbReference type="VEuPathDB" id="VectorBase:RSAN_033886"/>
<protein>
    <recommendedName>
        <fullName evidence="6">ABC transporter domain-containing protein</fullName>
    </recommendedName>
</protein>
<dbReference type="PROSITE" id="PS00211">
    <property type="entry name" value="ABC_TRANSPORTER_1"/>
    <property type="match status" value="1"/>
</dbReference>
<evidence type="ECO:0000313" key="7">
    <source>
        <dbReference type="EMBL" id="KAH7940085.1"/>
    </source>
</evidence>
<dbReference type="VEuPathDB" id="VectorBase:RSAN_029102"/>
<dbReference type="PANTHER" id="PTHR19229:SF250">
    <property type="entry name" value="ABC TRANSPORTER DOMAIN-CONTAINING PROTEIN-RELATED"/>
    <property type="match status" value="1"/>
</dbReference>
<evidence type="ECO:0000256" key="2">
    <source>
        <dbReference type="ARBA" id="ARBA00022692"/>
    </source>
</evidence>
<dbReference type="Gene3D" id="3.40.50.300">
    <property type="entry name" value="P-loop containing nucleotide triphosphate hydrolases"/>
    <property type="match status" value="2"/>
</dbReference>
<comment type="caution">
    <text evidence="7">The sequence shown here is derived from an EMBL/GenBank/DDBJ whole genome shotgun (WGS) entry which is preliminary data.</text>
</comment>
<evidence type="ECO:0000256" key="5">
    <source>
        <dbReference type="SAM" id="Phobius"/>
    </source>
</evidence>
<reference evidence="7" key="2">
    <citation type="submission" date="2021-09" db="EMBL/GenBank/DDBJ databases">
        <authorList>
            <person name="Jia N."/>
            <person name="Wang J."/>
            <person name="Shi W."/>
            <person name="Du L."/>
            <person name="Sun Y."/>
            <person name="Zhan W."/>
            <person name="Jiang J."/>
            <person name="Wang Q."/>
            <person name="Zhang B."/>
            <person name="Ji P."/>
            <person name="Sakyi L.B."/>
            <person name="Cui X."/>
            <person name="Yuan T."/>
            <person name="Jiang B."/>
            <person name="Yang W."/>
            <person name="Lam T.T.-Y."/>
            <person name="Chang Q."/>
            <person name="Ding S."/>
            <person name="Wang X."/>
            <person name="Zhu J."/>
            <person name="Ruan X."/>
            <person name="Zhao L."/>
            <person name="Wei J."/>
            <person name="Que T."/>
            <person name="Du C."/>
            <person name="Cheng J."/>
            <person name="Dai P."/>
            <person name="Han X."/>
            <person name="Huang E."/>
            <person name="Gao Y."/>
            <person name="Liu J."/>
            <person name="Shao H."/>
            <person name="Ye R."/>
            <person name="Li L."/>
            <person name="Wei W."/>
            <person name="Wang X."/>
            <person name="Wang C."/>
            <person name="Huo Q."/>
            <person name="Li W."/>
            <person name="Guo W."/>
            <person name="Chen H."/>
            <person name="Chen S."/>
            <person name="Zhou L."/>
            <person name="Zhou L."/>
            <person name="Ni X."/>
            <person name="Tian J."/>
            <person name="Zhou Y."/>
            <person name="Sheng Y."/>
            <person name="Liu T."/>
            <person name="Pan Y."/>
            <person name="Xia L."/>
            <person name="Li J."/>
            <person name="Zhao F."/>
            <person name="Cao W."/>
        </authorList>
    </citation>
    <scope>NUCLEOTIDE SEQUENCE</scope>
    <source>
        <strain evidence="7">Rsan-2018</strain>
        <tissue evidence="7">Larvae</tissue>
    </source>
</reference>